<evidence type="ECO:0000313" key="3">
    <source>
        <dbReference type="EMBL" id="OGG58648.1"/>
    </source>
</evidence>
<sequence length="495" mass="53142">MPHAHVVSVECDIVKGLHAFSIVGLPDKSVEEAKDRIASAIKNGGLESPKRSNKKIVLSLAPAGLKKEGAVFDVPLALAFLLASEQIRFDPAGKLFAGELSLDGEVRGIRGALSIAAAAHEAGFTDAYIPEENTEEAALVSGIRIHPITSLSEVLEMLQGKKEIPYTPRQQDASSSEAEDAALDEIRGQESAKRGLVIAMAGGHNIALHGPPGTGKTMLARAAISILPDLKEAETIEVTTIHSLAGALQEGVLRRPPLRSPHHTSSYASLIGGGSASPRPGEATLAHRGILFLDEFPEFHRDVIQALREPLEDGVVSVARSKGSSVFPANFMLIAALNPCPCGFWGTARCDCMPHVVEKYRRKISGPIADRIDMWVSVAEMPLEALSLSSKRSMGETATARASVAKAREIQAKRFKGMRGLLTNADMGARDIEKHADVEKAAEDMLVEAAKRLKLSARGFHRTIKLARTIADLASSESIRSPHMLEALQYRAREL</sequence>
<dbReference type="Proteomes" id="UP000176377">
    <property type="component" value="Unassembled WGS sequence"/>
</dbReference>
<accession>A0A1F6DB29</accession>
<dbReference type="PANTHER" id="PTHR32039:SF7">
    <property type="entry name" value="COMPETENCE PROTEIN COMM"/>
    <property type="match status" value="1"/>
</dbReference>
<dbReference type="GO" id="GO:0005524">
    <property type="term" value="F:ATP binding"/>
    <property type="evidence" value="ECO:0007669"/>
    <property type="project" value="InterPro"/>
</dbReference>
<dbReference type="Pfam" id="PF13335">
    <property type="entry name" value="Mg_chelatase_C"/>
    <property type="match status" value="1"/>
</dbReference>
<dbReference type="InterPro" id="IPR027417">
    <property type="entry name" value="P-loop_NTPase"/>
</dbReference>
<dbReference type="InterPro" id="IPR004482">
    <property type="entry name" value="Mg_chelat-rel"/>
</dbReference>
<organism evidence="3 4">
    <name type="scientific">Candidatus Kaiserbacteria bacterium RIFCSPHIGHO2_01_FULL_56_24</name>
    <dbReference type="NCBI Taxonomy" id="1798487"/>
    <lineage>
        <taxon>Bacteria</taxon>
        <taxon>Candidatus Kaiseribacteriota</taxon>
    </lineage>
</organism>
<dbReference type="InterPro" id="IPR003593">
    <property type="entry name" value="AAA+_ATPase"/>
</dbReference>
<dbReference type="InterPro" id="IPR000523">
    <property type="entry name" value="Mg_chelatse_chII-like_cat_dom"/>
</dbReference>
<feature type="domain" description="AAA+ ATPase" evidence="2">
    <location>
        <begin position="202"/>
        <end position="379"/>
    </location>
</feature>
<comment type="caution">
    <text evidence="3">The sequence shown here is derived from an EMBL/GenBank/DDBJ whole genome shotgun (WGS) entry which is preliminary data.</text>
</comment>
<comment type="similarity">
    <text evidence="1">Belongs to the Mg-chelatase subunits D/I family. ComM subfamily.</text>
</comment>
<dbReference type="NCBIfam" id="TIGR00368">
    <property type="entry name" value="YifB family Mg chelatase-like AAA ATPase"/>
    <property type="match status" value="1"/>
</dbReference>
<dbReference type="Gene3D" id="3.30.230.10">
    <property type="match status" value="1"/>
</dbReference>
<protein>
    <recommendedName>
        <fullName evidence="2">AAA+ ATPase domain-containing protein</fullName>
    </recommendedName>
</protein>
<dbReference type="CDD" id="cd00009">
    <property type="entry name" value="AAA"/>
    <property type="match status" value="1"/>
</dbReference>
<proteinExistence type="inferred from homology"/>
<dbReference type="Pfam" id="PF01078">
    <property type="entry name" value="Mg_chelatase"/>
    <property type="match status" value="1"/>
</dbReference>
<dbReference type="SMART" id="SM00382">
    <property type="entry name" value="AAA"/>
    <property type="match status" value="1"/>
</dbReference>
<name>A0A1F6DB29_9BACT</name>
<dbReference type="SUPFAM" id="SSF52540">
    <property type="entry name" value="P-loop containing nucleoside triphosphate hydrolases"/>
    <property type="match status" value="1"/>
</dbReference>
<dbReference type="Pfam" id="PF13541">
    <property type="entry name" value="ChlI"/>
    <property type="match status" value="1"/>
</dbReference>
<gene>
    <name evidence="3" type="ORF">A2765_02250</name>
</gene>
<dbReference type="PANTHER" id="PTHR32039">
    <property type="entry name" value="MAGNESIUM-CHELATASE SUBUNIT CHLI"/>
    <property type="match status" value="1"/>
</dbReference>
<evidence type="ECO:0000259" key="2">
    <source>
        <dbReference type="SMART" id="SM00382"/>
    </source>
</evidence>
<dbReference type="InterPro" id="IPR025158">
    <property type="entry name" value="Mg_chelat-rel_C"/>
</dbReference>
<reference evidence="3 4" key="1">
    <citation type="journal article" date="2016" name="Nat. Commun.">
        <title>Thousands of microbial genomes shed light on interconnected biogeochemical processes in an aquifer system.</title>
        <authorList>
            <person name="Anantharaman K."/>
            <person name="Brown C.T."/>
            <person name="Hug L.A."/>
            <person name="Sharon I."/>
            <person name="Castelle C.J."/>
            <person name="Probst A.J."/>
            <person name="Thomas B.C."/>
            <person name="Singh A."/>
            <person name="Wilkins M.J."/>
            <person name="Karaoz U."/>
            <person name="Brodie E.L."/>
            <person name="Williams K.H."/>
            <person name="Hubbard S.S."/>
            <person name="Banfield J.F."/>
        </authorList>
    </citation>
    <scope>NUCLEOTIDE SEQUENCE [LARGE SCALE GENOMIC DNA]</scope>
</reference>
<dbReference type="AlphaFoldDB" id="A0A1F6DB29"/>
<dbReference type="InterPro" id="IPR014721">
    <property type="entry name" value="Ribsml_uS5_D2-typ_fold_subgr"/>
</dbReference>
<dbReference type="SUPFAM" id="SSF54211">
    <property type="entry name" value="Ribosomal protein S5 domain 2-like"/>
    <property type="match status" value="1"/>
</dbReference>
<dbReference type="InterPro" id="IPR045006">
    <property type="entry name" value="CHLI-like"/>
</dbReference>
<evidence type="ECO:0000256" key="1">
    <source>
        <dbReference type="ARBA" id="ARBA00006354"/>
    </source>
</evidence>
<evidence type="ECO:0000313" key="4">
    <source>
        <dbReference type="Proteomes" id="UP000176377"/>
    </source>
</evidence>
<dbReference type="EMBL" id="MFLA01000032">
    <property type="protein sequence ID" value="OGG58648.1"/>
    <property type="molecule type" value="Genomic_DNA"/>
</dbReference>
<dbReference type="Gene3D" id="3.40.50.300">
    <property type="entry name" value="P-loop containing nucleotide triphosphate hydrolases"/>
    <property type="match status" value="1"/>
</dbReference>
<dbReference type="InterPro" id="IPR020568">
    <property type="entry name" value="Ribosomal_Su5_D2-typ_SF"/>
</dbReference>